<dbReference type="Proteomes" id="UP000244811">
    <property type="component" value="Chromosome 1"/>
</dbReference>
<dbReference type="AlphaFoldDB" id="A0A976MCZ7"/>
<protein>
    <submittedName>
        <fullName evidence="2">Uncharacterized protein</fullName>
    </submittedName>
</protein>
<dbReference type="EMBL" id="CP056069">
    <property type="protein sequence ID" value="UKK00891.1"/>
    <property type="molecule type" value="Genomic_DNA"/>
</dbReference>
<accession>A0A976MCZ7</accession>
<dbReference type="InterPro" id="IPR009548">
    <property type="entry name" value="Prkrip1"/>
</dbReference>
<evidence type="ECO:0000313" key="2">
    <source>
        <dbReference type="EMBL" id="UKK00891.1"/>
    </source>
</evidence>
<proteinExistence type="predicted"/>
<gene>
    <name evidence="2" type="ORF">MACK_000965</name>
</gene>
<dbReference type="PANTHER" id="PTHR13507:SF0">
    <property type="entry name" value="PRKR-INTERACTING PROTEIN 1"/>
    <property type="match status" value="1"/>
</dbReference>
<sequence length="197" mass="22669">MVEQDFEDHVLLSTGKILNVSNKLQQTDSTMNDSDQVVVERVRNVWGSSSGAGSDFLDNYRKQRAVEMLRLEEMDKKWREDMENKLFHSQRIHRIKKESEKALKRKIKRDRKKKKASFSKKCNTPEDAYTINSDQLDAVDEDSTIANVEKVKSDNDNQDLSASFSHFPDDYSNIDGTVKPPNKASSFIILDHSLNDI</sequence>
<dbReference type="GO" id="GO:0004860">
    <property type="term" value="F:protein kinase inhibitor activity"/>
    <property type="evidence" value="ECO:0007669"/>
    <property type="project" value="TreeGrafter"/>
</dbReference>
<feature type="compositionally biased region" description="Basic residues" evidence="1">
    <location>
        <begin position="103"/>
        <end position="118"/>
    </location>
</feature>
<evidence type="ECO:0000313" key="3">
    <source>
        <dbReference type="Proteomes" id="UP000244811"/>
    </source>
</evidence>
<dbReference type="GO" id="GO:0005730">
    <property type="term" value="C:nucleolus"/>
    <property type="evidence" value="ECO:0007669"/>
    <property type="project" value="TreeGrafter"/>
</dbReference>
<organism evidence="2 3">
    <name type="scientific">Theileria orientalis</name>
    <dbReference type="NCBI Taxonomy" id="68886"/>
    <lineage>
        <taxon>Eukaryota</taxon>
        <taxon>Sar</taxon>
        <taxon>Alveolata</taxon>
        <taxon>Apicomplexa</taxon>
        <taxon>Aconoidasida</taxon>
        <taxon>Piroplasmida</taxon>
        <taxon>Theileriidae</taxon>
        <taxon>Theileria</taxon>
    </lineage>
</organism>
<dbReference type="GO" id="GO:0019901">
    <property type="term" value="F:protein kinase binding"/>
    <property type="evidence" value="ECO:0007669"/>
    <property type="project" value="TreeGrafter"/>
</dbReference>
<evidence type="ECO:0000256" key="1">
    <source>
        <dbReference type="SAM" id="MobiDB-lite"/>
    </source>
</evidence>
<dbReference type="GO" id="GO:0003725">
    <property type="term" value="F:double-stranded RNA binding"/>
    <property type="evidence" value="ECO:0007669"/>
    <property type="project" value="InterPro"/>
</dbReference>
<reference evidence="2" key="1">
    <citation type="submission" date="2022-07" db="EMBL/GenBank/DDBJ databases">
        <title>Evaluation of T. orientalis genome assembly methods using nanopore sequencing and analysis of variation between genomes.</title>
        <authorList>
            <person name="Yam J."/>
            <person name="Micallef M.L."/>
            <person name="Liu M."/>
            <person name="Djordjevic S.P."/>
            <person name="Bogema D.R."/>
            <person name="Jenkins C."/>
        </authorList>
    </citation>
    <scope>NUCLEOTIDE SEQUENCE</scope>
    <source>
        <strain evidence="2">Goon Nure</strain>
    </source>
</reference>
<name>A0A976MCZ7_THEOR</name>
<feature type="region of interest" description="Disordered" evidence="1">
    <location>
        <begin position="98"/>
        <end position="122"/>
    </location>
</feature>
<dbReference type="Pfam" id="PF06658">
    <property type="entry name" value="DUF1168"/>
    <property type="match status" value="1"/>
</dbReference>
<dbReference type="PANTHER" id="PTHR13507">
    <property type="entry name" value="PRKR-INTERACTING PROTEIN 1"/>
    <property type="match status" value="1"/>
</dbReference>